<organism evidence="1">
    <name type="scientific">freshwater metagenome</name>
    <dbReference type="NCBI Taxonomy" id="449393"/>
    <lineage>
        <taxon>unclassified sequences</taxon>
        <taxon>metagenomes</taxon>
        <taxon>ecological metagenomes</taxon>
    </lineage>
</organism>
<dbReference type="EMBL" id="CAEZUE010000107">
    <property type="protein sequence ID" value="CAB4596614.1"/>
    <property type="molecule type" value="Genomic_DNA"/>
</dbReference>
<dbReference type="AlphaFoldDB" id="A0A6J6GBV2"/>
<dbReference type="InterPro" id="IPR038389">
    <property type="entry name" value="PSMG2_sf"/>
</dbReference>
<sequence>MSPFSSRTGRPLILAFEGWNDAGEAASGAVKAIIEHYILEPGPAVESEQFYDYQLNRPSVELTEAGGRRINWPTTTLYIPSTKDVGVHALLGTEPSRAWPTFVANFLDEALAADVTGIIVLGSMLADVPHTRPVEVSRSSESASVRGLLGCDSSRYEGPVGIPTVFANFSEQVGIPSVSLWASVPHYVHHSPAPKVTLALLENLIEIAEFDIDLTDIRAEAATWEVGINDMAEGDEDMTEYIRRLEEDRDIDIADDSDDVSGEEIAEEFERFLRSTDDGDKP</sequence>
<proteinExistence type="predicted"/>
<dbReference type="SUPFAM" id="SSF159659">
    <property type="entry name" value="Cgl1923-like"/>
    <property type="match status" value="1"/>
</dbReference>
<gene>
    <name evidence="1" type="ORF">UFOPK1788_00828</name>
</gene>
<dbReference type="Pfam" id="PF09754">
    <property type="entry name" value="PAC2"/>
    <property type="match status" value="1"/>
</dbReference>
<dbReference type="InterPro" id="IPR008492">
    <property type="entry name" value="Rv2714-like"/>
</dbReference>
<dbReference type="InterPro" id="IPR019151">
    <property type="entry name" value="Proteasome_assmbl_chaperone_2"/>
</dbReference>
<evidence type="ECO:0000313" key="1">
    <source>
        <dbReference type="EMBL" id="CAB4596614.1"/>
    </source>
</evidence>
<protein>
    <submittedName>
        <fullName evidence="1">Unannotated protein</fullName>
    </submittedName>
</protein>
<name>A0A6J6GBV2_9ZZZZ</name>
<dbReference type="PIRSF" id="PIRSF028754">
    <property type="entry name" value="UCP028754"/>
    <property type="match status" value="1"/>
</dbReference>
<reference evidence="1" key="1">
    <citation type="submission" date="2020-05" db="EMBL/GenBank/DDBJ databases">
        <authorList>
            <person name="Chiriac C."/>
            <person name="Salcher M."/>
            <person name="Ghai R."/>
            <person name="Kavagutti S V."/>
        </authorList>
    </citation>
    <scope>NUCLEOTIDE SEQUENCE</scope>
</reference>
<dbReference type="Gene3D" id="3.40.50.10900">
    <property type="entry name" value="PAC-like subunit"/>
    <property type="match status" value="1"/>
</dbReference>
<accession>A0A6J6GBV2</accession>